<dbReference type="InterPro" id="IPR008928">
    <property type="entry name" value="6-hairpin_glycosidase_sf"/>
</dbReference>
<accession>A0A7X0JQT0</accession>
<dbReference type="InterPro" id="IPR012341">
    <property type="entry name" value="6hp_glycosidase-like_sf"/>
</dbReference>
<proteinExistence type="predicted"/>
<name>A0A7X0JQT0_9GAMM</name>
<reference evidence="1 2" key="1">
    <citation type="submission" date="2020-08" db="EMBL/GenBank/DDBJ databases">
        <title>Genomic Encyclopedia of Type Strains, Phase IV (KMG-IV): sequencing the most valuable type-strain genomes for metagenomic binning, comparative biology and taxonomic classification.</title>
        <authorList>
            <person name="Goeker M."/>
        </authorList>
    </citation>
    <scope>NUCLEOTIDE SEQUENCE [LARGE SCALE GENOMIC DNA]</scope>
    <source>
        <strain evidence="1 2">DSM 22368</strain>
    </source>
</reference>
<dbReference type="AlphaFoldDB" id="A0A7X0JQT0"/>
<dbReference type="SUPFAM" id="SSF48208">
    <property type="entry name" value="Six-hairpin glycosidases"/>
    <property type="match status" value="1"/>
</dbReference>
<evidence type="ECO:0000313" key="1">
    <source>
        <dbReference type="EMBL" id="MBB6519938.1"/>
    </source>
</evidence>
<protein>
    <recommendedName>
        <fullName evidence="3">Prenyltransferase</fullName>
    </recommendedName>
</protein>
<dbReference type="Gene3D" id="1.50.10.10">
    <property type="match status" value="1"/>
</dbReference>
<keyword evidence="2" id="KW-1185">Reference proteome</keyword>
<dbReference type="EMBL" id="JACHHT010000001">
    <property type="protein sequence ID" value="MBB6519938.1"/>
    <property type="molecule type" value="Genomic_DNA"/>
</dbReference>
<evidence type="ECO:0000313" key="2">
    <source>
        <dbReference type="Proteomes" id="UP000528457"/>
    </source>
</evidence>
<dbReference type="InParanoid" id="A0A7X0JQT0"/>
<sequence>MDGLLLSKGLFPEQFLRKTVDYILSQQLDDGLIPWFEGHKADPWDHTEAAMGLSIAGEFDAAEKAYQWLADHQLDDGSWYANYQDGKALYKEKRETNFIAYIATGVWHHYRISGNREFLERLYPAVKKAIDLVVSMQAPTGEIYWAIEEDGQPFKDALVTGCSSVYKSLECAIAIAEELEQDCGHYIEAYKKLGLALSEHPEYFDRTWESKARFSMDWFYPILAGAIQGDAAKQRIAERWETFVRDNMGCLCVSDEPWVTIAESCELTMALLAAGEHAKAVQVYSWLHQWRDNKDGAYWTGYQYKENIIWPEEKTTWTAGAILLAADALTQHTPAWNIFQCSQLGIDDQNRKPLSNKKSVSLA</sequence>
<comment type="caution">
    <text evidence="1">The sequence shown here is derived from an EMBL/GenBank/DDBJ whole genome shotgun (WGS) entry which is preliminary data.</text>
</comment>
<dbReference type="RefSeq" id="WP_166852734.1">
    <property type="nucleotide sequence ID" value="NZ_JAAONY010000001.1"/>
</dbReference>
<evidence type="ECO:0008006" key="3">
    <source>
        <dbReference type="Google" id="ProtNLM"/>
    </source>
</evidence>
<gene>
    <name evidence="1" type="ORF">HNR48_000216</name>
</gene>
<dbReference type="GO" id="GO:0005975">
    <property type="term" value="P:carbohydrate metabolic process"/>
    <property type="evidence" value="ECO:0007669"/>
    <property type="project" value="InterPro"/>
</dbReference>
<organism evidence="1 2">
    <name type="scientific">Pseudoteredinibacter isoporae</name>
    <dbReference type="NCBI Taxonomy" id="570281"/>
    <lineage>
        <taxon>Bacteria</taxon>
        <taxon>Pseudomonadati</taxon>
        <taxon>Pseudomonadota</taxon>
        <taxon>Gammaproteobacteria</taxon>
        <taxon>Cellvibrionales</taxon>
        <taxon>Cellvibrionaceae</taxon>
        <taxon>Pseudoteredinibacter</taxon>
    </lineage>
</organism>
<dbReference type="Proteomes" id="UP000528457">
    <property type="component" value="Unassembled WGS sequence"/>
</dbReference>